<dbReference type="InterPro" id="IPR006558">
    <property type="entry name" value="LamG-like"/>
</dbReference>
<dbReference type="Proteomes" id="UP001240150">
    <property type="component" value="Chromosome"/>
</dbReference>
<gene>
    <name evidence="5" type="ORF">ACTOB_006657</name>
</gene>
<protein>
    <submittedName>
        <fullName evidence="5">LamG domain-containing protein</fullName>
    </submittedName>
</protein>
<dbReference type="RefSeq" id="WP_284915846.1">
    <property type="nucleotide sequence ID" value="NZ_CP126980.1"/>
</dbReference>
<feature type="region of interest" description="Disordered" evidence="3">
    <location>
        <begin position="220"/>
        <end position="244"/>
    </location>
</feature>
<evidence type="ECO:0000313" key="5">
    <source>
        <dbReference type="EMBL" id="WIM94616.1"/>
    </source>
</evidence>
<dbReference type="SMART" id="SM00560">
    <property type="entry name" value="LamGL"/>
    <property type="match status" value="2"/>
</dbReference>
<feature type="domain" description="LamG-like jellyroll fold" evidence="4">
    <location>
        <begin position="1024"/>
        <end position="1178"/>
    </location>
</feature>
<feature type="domain" description="LamG-like jellyroll fold" evidence="4">
    <location>
        <begin position="747"/>
        <end position="896"/>
    </location>
</feature>
<reference evidence="5 6" key="1">
    <citation type="submission" date="2023-06" db="EMBL/GenBank/DDBJ databases">
        <authorList>
            <person name="Yushchuk O."/>
            <person name="Binda E."/>
            <person name="Ruckert-Reed C."/>
            <person name="Fedorenko V."/>
            <person name="Kalinowski J."/>
            <person name="Marinelli F."/>
        </authorList>
    </citation>
    <scope>NUCLEOTIDE SEQUENCE [LARGE SCALE GENOMIC DNA]</scope>
    <source>
        <strain evidence="5 6">NRRL 3884</strain>
    </source>
</reference>
<proteinExistence type="predicted"/>
<name>A0ABY8W9S5_9ACTN</name>
<evidence type="ECO:0000313" key="6">
    <source>
        <dbReference type="Proteomes" id="UP001240150"/>
    </source>
</evidence>
<dbReference type="InterPro" id="IPR013320">
    <property type="entry name" value="ConA-like_dom_sf"/>
</dbReference>
<accession>A0ABY8W9S5</accession>
<sequence>MAFLSIATLAVAASQAEPGPAAAAPAPDAAPSVASALSAAKRSGSRVEVTAERTEFVQVFAEPTGRLTYEAAAVPQRVRRGDGSWTDIDMRLAKGKDGLLRPAATLADVRFSGGGTGPLVTLVRDGKTFTLSWPHGPLPTPSLSADAATYPEVLPGVDLVVHATRTGFTHVLVVKNATAAANPAVRQPHFDLGGDVHTRRLANGSLQAFAGSRLIASAAAPQMWDSRQPSTRQRAQINAESSHAAPGDLAKTAVLGTELTRDGDLVLRPDAKLLGADAAFPVFIDPAWSTDDSRWAYGTNNNTNNTDTSVARVGKDPDGRTYRSFFEFPLKGIAGTYVHDAYVQMKVDHTWSCTNTPNSMFQAGAFSTPRTAWSTGLGKYLATTSSHANEGSGCSDSPQPDMTVNFNTDAVTTLVRELARSSTPSVNFAFTARDADGGSESDGTRWKKYFPANAKLIVDKDAIPTAPDRLQINGVDCNPTDDIHIGTTTPTFSAVLGDADGTAQTLKASWTLMEAPRNGSAVGIAAPGATSVGAGSRATSGAVSPALTDQKRYAFKVFSTDPAPYNQRSKDSAWCYFVVDIGAPQITVTAVGTPVGPGAPATFRLSSTDTDVRAFRYGWSDAAINEVAASPAANGGKEAVVTINAPKYGIAIMFGQAIDLTNNKGYDSVDITVPRPSPALARWSLETRPGAGPSEALADQQPSLAGDNVLTATGTTWGDQGRLVGAQNLGFGGAGSLTTPKLVDTTANYSVAAWAKLDDVTAAQTVVSQDGANTASFQLQFRPEDLNGDGTTDRNWCFGLRHADEASTTAYTSACAVNSATAGRWTHVAGSYDATRRKLAIWVDGVLKAEVAAPAAWSAGGSLRIGNRKVTAGTYGEYLRGSVADVQVFNRTLVRNDLTGMRASEPDSGGFDEPSILAPVTVARWNFDSATPCYQSGTPDTCEAPESGSGWNRRLALTQGTSNFGGGAALTPASLDLDDVHFADDPTDPHYREATHEYGYSQRNVAAPGQPADWQDAAVLRTDQSFAVSVWVQPTRLDTAMTAVAQRGSKQSAFYLGTRPSTAGGVAGTRFEVMWPSADQGTGVQYSHLIAPRLLTGEDTNDWFHLQFVYNAASSQQLRLYVNGELAATRSGVLWNAPGVLTVGSAWATADGQTGAYGEQWFGNLDEVEIQQGVVGSDWVTDNAAGFASGTEPGQPGLTWKNSVARGPGHGADMNVAGICCSLTGAELVVTNDAPARPDGSRNAVMYSGRDTSDTRSYAYTKAYDLRNLRVQQQSVLTYAVYPQSSATSDLVSGSNSTCVAIDVVFTDGTNVRDSGISDQRGNRAHPAYQCGKLTLDAWNEIVVPIGQIAAGKQIDTIDIGYDQPGSTGGYRGFVDDVKITDTVYVPPLFATGLESGELGLTWQNTVSSAVPGGGIVNVGGVCCALTGPELVTTGGMTQGPYNGVNVIMYSGKDNSATTSYAYTKAFQVAGVKVTPATRLTYRIYPQSTRTSDLVSGNNSSCVAIDLIFTDAGGAQSNLRDSGATDQNGNRAHPLYQCGKLAMDTWNEVVVPLGAIANGKQVSQLDIAYDQPLNTGGYRGFIDDIRISD</sequence>
<dbReference type="PANTHER" id="PTHR46943:SF1">
    <property type="entry name" value="PENTRAXIN-RELATED PROTEIN PTX3"/>
    <property type="match status" value="1"/>
</dbReference>
<keyword evidence="2" id="KW-1015">Disulfide bond</keyword>
<organism evidence="5 6">
    <name type="scientific">Actinoplanes oblitus</name>
    <dbReference type="NCBI Taxonomy" id="3040509"/>
    <lineage>
        <taxon>Bacteria</taxon>
        <taxon>Bacillati</taxon>
        <taxon>Actinomycetota</taxon>
        <taxon>Actinomycetes</taxon>
        <taxon>Micromonosporales</taxon>
        <taxon>Micromonosporaceae</taxon>
        <taxon>Actinoplanes</taxon>
    </lineage>
</organism>
<keyword evidence="6" id="KW-1185">Reference proteome</keyword>
<evidence type="ECO:0000256" key="1">
    <source>
        <dbReference type="ARBA" id="ARBA00022729"/>
    </source>
</evidence>
<keyword evidence="1" id="KW-0732">Signal</keyword>
<dbReference type="EMBL" id="CP126980">
    <property type="protein sequence ID" value="WIM94616.1"/>
    <property type="molecule type" value="Genomic_DNA"/>
</dbReference>
<dbReference type="SUPFAM" id="SSF49899">
    <property type="entry name" value="Concanavalin A-like lectins/glucanases"/>
    <property type="match status" value="2"/>
</dbReference>
<dbReference type="PANTHER" id="PTHR46943">
    <property type="entry name" value="PENTRAXIN-RELATED PROTEIN PTX3"/>
    <property type="match status" value="1"/>
</dbReference>
<evidence type="ECO:0000256" key="2">
    <source>
        <dbReference type="ARBA" id="ARBA00023157"/>
    </source>
</evidence>
<dbReference type="InterPro" id="IPR042837">
    <property type="entry name" value="PTX3"/>
</dbReference>
<evidence type="ECO:0000256" key="3">
    <source>
        <dbReference type="SAM" id="MobiDB-lite"/>
    </source>
</evidence>
<feature type="compositionally biased region" description="Polar residues" evidence="3">
    <location>
        <begin position="225"/>
        <end position="241"/>
    </location>
</feature>
<evidence type="ECO:0000259" key="4">
    <source>
        <dbReference type="SMART" id="SM00560"/>
    </source>
</evidence>
<dbReference type="Pfam" id="PF13385">
    <property type="entry name" value="Laminin_G_3"/>
    <property type="match status" value="2"/>
</dbReference>
<dbReference type="Gene3D" id="2.60.120.200">
    <property type="match status" value="2"/>
</dbReference>